<sequence length="393" mass="43695">METRISLWAYLWDINAVGPQVALQEMKETGINTVSVALSYHAGHFLEPRNPLHKVYFPEDGTIYFQPEQDYGRIKPEVASFVSEQNLPGSVTAKALDAGLQVASWTVCLHNTRIGMLYPDVTTQNAFGDKNIYNLCPSHPAVQQYIGALIRDISSLPGVSSIELEALNYMGFEHEFHHEKDAVGLTALDNFLFSVCFCPSCMQGAQKQGIDAEAARQYVRETLSKNLEREIPLQSESQDFLAQGQAYFAKHRAFHSYLSWRSEPVTALLQRVKAAVAPGVKLFFLDLMGPHSDWMFGVDFASLGENCDGIVVCCYGLEASEVDAAISEVRRHLSETEIVAGFRLYYPEITGPAALKERVLAARQAGANGMALYNYGLVPRARLRWAQDACALW</sequence>
<accession>A0A4P6JIA6</accession>
<dbReference type="Proteomes" id="UP000290365">
    <property type="component" value="Chromosome"/>
</dbReference>
<evidence type="ECO:0000313" key="2">
    <source>
        <dbReference type="Proteomes" id="UP000290365"/>
    </source>
</evidence>
<organism evidence="1 2">
    <name type="scientific">Ktedonosporobacter rubrisoli</name>
    <dbReference type="NCBI Taxonomy" id="2509675"/>
    <lineage>
        <taxon>Bacteria</taxon>
        <taxon>Bacillati</taxon>
        <taxon>Chloroflexota</taxon>
        <taxon>Ktedonobacteria</taxon>
        <taxon>Ktedonobacterales</taxon>
        <taxon>Ktedonosporobacteraceae</taxon>
        <taxon>Ktedonosporobacter</taxon>
    </lineage>
</organism>
<reference evidence="1 2" key="1">
    <citation type="submission" date="2019-01" db="EMBL/GenBank/DDBJ databases">
        <title>Ktedonosporobacter rubrisoli SCAWS-G2.</title>
        <authorList>
            <person name="Huang Y."/>
            <person name="Yan B."/>
        </authorList>
    </citation>
    <scope>NUCLEOTIDE SEQUENCE [LARGE SCALE GENOMIC DNA]</scope>
    <source>
        <strain evidence="1 2">SCAWS-G2</strain>
    </source>
</reference>
<protein>
    <recommendedName>
        <fullName evidence="3">DUF4015 domain-containing protein</fullName>
    </recommendedName>
</protein>
<keyword evidence="2" id="KW-1185">Reference proteome</keyword>
<dbReference type="Gene3D" id="3.20.20.80">
    <property type="entry name" value="Glycosidases"/>
    <property type="match status" value="1"/>
</dbReference>
<dbReference type="OrthoDB" id="8576080at2"/>
<dbReference type="AlphaFoldDB" id="A0A4P6JIA6"/>
<dbReference type="KEGG" id="kbs:EPA93_01780"/>
<evidence type="ECO:0008006" key="3">
    <source>
        <dbReference type="Google" id="ProtNLM"/>
    </source>
</evidence>
<evidence type="ECO:0000313" key="1">
    <source>
        <dbReference type="EMBL" id="QBD74789.1"/>
    </source>
</evidence>
<proteinExistence type="predicted"/>
<dbReference type="EMBL" id="CP035758">
    <property type="protein sequence ID" value="QBD74789.1"/>
    <property type="molecule type" value="Genomic_DNA"/>
</dbReference>
<gene>
    <name evidence="1" type="ORF">EPA93_01780</name>
</gene>
<name>A0A4P6JIA6_KTERU</name>
<dbReference type="RefSeq" id="WP_129885388.1">
    <property type="nucleotide sequence ID" value="NZ_CP035758.1"/>
</dbReference>